<dbReference type="OrthoDB" id="3173626at2"/>
<keyword evidence="2" id="KW-1185">Reference proteome</keyword>
<dbReference type="EMBL" id="CP035108">
    <property type="protein sequence ID" value="QAR32668.1"/>
    <property type="molecule type" value="Genomic_DNA"/>
</dbReference>
<name>A0A410JX80_9BACT</name>
<gene>
    <name evidence="1" type="ORF">EP073_04365</name>
</gene>
<dbReference type="KEGG" id="gtl:EP073_04365"/>
<sequence length="186" mass="21315">MKSAHALEAQLSKTEIIIERIRLEHAYGRILCGLLKFAETERTFNELIQYINTAAENTYLLQPPSVIISWLISTEAIRAENSSTENERWRTSAEGCAALEALGYTQNAGIISNEPEFKEIYIKILRFCFTPRTRDEIEDMLETPLRDCSVQPGYFISNLEETGSLEWRGKWTTAENVKNNPELSDY</sequence>
<dbReference type="Proteomes" id="UP000287502">
    <property type="component" value="Chromosome"/>
</dbReference>
<dbReference type="AlphaFoldDB" id="A0A410JX80"/>
<accession>A0A410JX80</accession>
<dbReference type="RefSeq" id="WP_128465955.1">
    <property type="nucleotide sequence ID" value="NZ_CP035108.1"/>
</dbReference>
<proteinExistence type="predicted"/>
<evidence type="ECO:0000313" key="1">
    <source>
        <dbReference type="EMBL" id="QAR32668.1"/>
    </source>
</evidence>
<organism evidence="1 2">
    <name type="scientific">Geovibrio thiophilus</name>
    <dbReference type="NCBI Taxonomy" id="139438"/>
    <lineage>
        <taxon>Bacteria</taxon>
        <taxon>Pseudomonadati</taxon>
        <taxon>Deferribacterota</taxon>
        <taxon>Deferribacteres</taxon>
        <taxon>Deferribacterales</taxon>
        <taxon>Geovibrionaceae</taxon>
        <taxon>Geovibrio</taxon>
    </lineage>
</organism>
<reference evidence="1 2" key="1">
    <citation type="submission" date="2019-01" db="EMBL/GenBank/DDBJ databases">
        <title>Geovibrio thiophilus DSM 11263, complete genome.</title>
        <authorList>
            <person name="Spring S."/>
            <person name="Bunk B."/>
            <person name="Sproer C."/>
        </authorList>
    </citation>
    <scope>NUCLEOTIDE SEQUENCE [LARGE SCALE GENOMIC DNA]</scope>
    <source>
        <strain evidence="1 2">DSM 11263</strain>
    </source>
</reference>
<evidence type="ECO:0000313" key="2">
    <source>
        <dbReference type="Proteomes" id="UP000287502"/>
    </source>
</evidence>
<protein>
    <submittedName>
        <fullName evidence="1">Uncharacterized protein</fullName>
    </submittedName>
</protein>